<feature type="coiled-coil region" evidence="1">
    <location>
        <begin position="287"/>
        <end position="353"/>
    </location>
</feature>
<comment type="caution">
    <text evidence="3">The sequence shown here is derived from an EMBL/GenBank/DDBJ whole genome shotgun (WGS) entry which is preliminary data.</text>
</comment>
<feature type="coiled-coil region" evidence="1">
    <location>
        <begin position="186"/>
        <end position="234"/>
    </location>
</feature>
<gene>
    <name evidence="3" type="ORF">PCOR1329_LOCUS41474</name>
</gene>
<feature type="compositionally biased region" description="Pro residues" evidence="2">
    <location>
        <begin position="385"/>
        <end position="408"/>
    </location>
</feature>
<dbReference type="PANTHER" id="PTHR32215:SF0">
    <property type="entry name" value="CILIA- AND FLAGELLA-ASSOCIATED PROTEIN 57"/>
    <property type="match status" value="1"/>
</dbReference>
<keyword evidence="4" id="KW-1185">Reference proteome</keyword>
<feature type="compositionally biased region" description="Basic and acidic residues" evidence="2">
    <location>
        <begin position="365"/>
        <end position="375"/>
    </location>
</feature>
<feature type="non-terminal residue" evidence="3">
    <location>
        <position position="510"/>
    </location>
</feature>
<accession>A0ABN9TR47</accession>
<feature type="region of interest" description="Disordered" evidence="2">
    <location>
        <begin position="354"/>
        <end position="460"/>
    </location>
</feature>
<evidence type="ECO:0000256" key="1">
    <source>
        <dbReference type="SAM" id="Coils"/>
    </source>
</evidence>
<feature type="coiled-coil region" evidence="1">
    <location>
        <begin position="102"/>
        <end position="139"/>
    </location>
</feature>
<protein>
    <recommendedName>
        <fullName evidence="5">Cilia- and flagella-associated protein 157</fullName>
    </recommendedName>
</protein>
<dbReference type="Proteomes" id="UP001189429">
    <property type="component" value="Unassembled WGS sequence"/>
</dbReference>
<dbReference type="InterPro" id="IPR052993">
    <property type="entry name" value="CFA-57"/>
</dbReference>
<reference evidence="3" key="1">
    <citation type="submission" date="2023-10" db="EMBL/GenBank/DDBJ databases">
        <authorList>
            <person name="Chen Y."/>
            <person name="Shah S."/>
            <person name="Dougan E. K."/>
            <person name="Thang M."/>
            <person name="Chan C."/>
        </authorList>
    </citation>
    <scope>NUCLEOTIDE SEQUENCE [LARGE SCALE GENOMIC DNA]</scope>
</reference>
<dbReference type="PANTHER" id="PTHR32215">
    <property type="entry name" value="CILIA- AND FLAGELLA-ASSOCIATED PROTEIN 57"/>
    <property type="match status" value="1"/>
</dbReference>
<name>A0ABN9TR47_9DINO</name>
<proteinExistence type="predicted"/>
<dbReference type="EMBL" id="CAUYUJ010014989">
    <property type="protein sequence ID" value="CAK0848576.1"/>
    <property type="molecule type" value="Genomic_DNA"/>
</dbReference>
<evidence type="ECO:0000313" key="3">
    <source>
        <dbReference type="EMBL" id="CAK0848576.1"/>
    </source>
</evidence>
<sequence length="510" mass="58009">MEDVKSKLAATIREEEERDEELLKQRLAEKDAEIEKHKGLLAFTQKRFDTMIDRQGLEHEQGINRVRLEHMKERDCQKGTETQLRTEHATLVRGLEFFERDFQRIEMEQSASRDEIRKLKEQSEELSKLHGKLSAERAERVTLLSEKERKIDSYKEKVSVLKKFKQHLDQKCNEAMELNQPKDAKIEQLNADLGELEAEFEVQLLEQRNLKDVIDAKKQHARHLTCELEKLRGEIRERDRTIASYSNDLHKLVSSGGDESTWPHEIRRLYHVHALGEGLQNSEKLPVEEMQREMRQVERKVSSLANKGGHMKGVIKADIQRKAQEGAELTRELNELRVQKKSLQREVRSLEQRVALMEQPSEAHPAIEDGTERPEGGSLPALRACPPPARPGGVPQPLPPSGGAPPGPRQQSASPVRHLQEETPGSATLMRKSGSGPLPRAPPRRPKDLPLTLQATTEEQKRMQSLLLTAEVSGQQLKLQEMENRALRQRIDALLDQVRAEDAGRAAAGG</sequence>
<evidence type="ECO:0000256" key="2">
    <source>
        <dbReference type="SAM" id="MobiDB-lite"/>
    </source>
</evidence>
<feature type="coiled-coil region" evidence="1">
    <location>
        <begin position="5"/>
        <end position="33"/>
    </location>
</feature>
<keyword evidence="1" id="KW-0175">Coiled coil</keyword>
<evidence type="ECO:0008006" key="5">
    <source>
        <dbReference type="Google" id="ProtNLM"/>
    </source>
</evidence>
<organism evidence="3 4">
    <name type="scientific">Prorocentrum cordatum</name>
    <dbReference type="NCBI Taxonomy" id="2364126"/>
    <lineage>
        <taxon>Eukaryota</taxon>
        <taxon>Sar</taxon>
        <taxon>Alveolata</taxon>
        <taxon>Dinophyceae</taxon>
        <taxon>Prorocentrales</taxon>
        <taxon>Prorocentraceae</taxon>
        <taxon>Prorocentrum</taxon>
    </lineage>
</organism>
<evidence type="ECO:0000313" key="4">
    <source>
        <dbReference type="Proteomes" id="UP001189429"/>
    </source>
</evidence>